<feature type="domain" description="SusD-like N-terminal" evidence="7">
    <location>
        <begin position="23"/>
        <end position="203"/>
    </location>
</feature>
<name>A0A4Q7MZD0_9BACT</name>
<keyword evidence="3" id="KW-0732">Signal</keyword>
<evidence type="ECO:0000256" key="2">
    <source>
        <dbReference type="ARBA" id="ARBA00006275"/>
    </source>
</evidence>
<reference evidence="8 9" key="1">
    <citation type="submission" date="2019-02" db="EMBL/GenBank/DDBJ databases">
        <title>Genomic Encyclopedia of Type Strains, Phase IV (KMG-IV): sequencing the most valuable type-strain genomes for metagenomic binning, comparative biology and taxonomic classification.</title>
        <authorList>
            <person name="Goeker M."/>
        </authorList>
    </citation>
    <scope>NUCLEOTIDE SEQUENCE [LARGE SCALE GENOMIC DNA]</scope>
    <source>
        <strain evidence="8 9">DSM 18116</strain>
    </source>
</reference>
<dbReference type="Pfam" id="PF07980">
    <property type="entry name" value="SusD_RagB"/>
    <property type="match status" value="1"/>
</dbReference>
<evidence type="ECO:0000259" key="7">
    <source>
        <dbReference type="Pfam" id="PF14322"/>
    </source>
</evidence>
<sequence>MIKKIHLFIIAGIMLLSTGCVKDWLELEPKAEVSVDVLLETPEGFTIALNGIYANLSTSTLYGGELTHGFVDVLARCYDLKNTQYDQLKTYDYVSAGMEQRINGIWSLAYTTIANCNGLLEEMNKKAPGFFKEQERAKLEGELLAIRGLLHFDLLRLYAPAPVVQDAAAIPYYTTLTHVPMPEKRTSEVLQLIIADLTRSKELQKTYDTRTEAKNDFLKYRFRFGTDQTYFGTGKRGFRMGYYATTALLARVALYANNNQLAHASAMEVINDKTVGNEPTVGFTASTVIDVGAYDRLLSEDLIFALYRKRYESEFNHVTFLLPNTNQIFGSDLNSDYRKKCYLTANGRQLLKFDTTQDREGEITAAIPMFRLSELYHIAAETQYDSDPGGAMALLNTLRTKRGCTAPLPSVPDKSAFLDAIINDARREFVGEGKLFFLYKRLNKTILDETNGNQTLTDKFVLPITER</sequence>
<evidence type="ECO:0000256" key="4">
    <source>
        <dbReference type="ARBA" id="ARBA00023136"/>
    </source>
</evidence>
<proteinExistence type="inferred from homology"/>
<comment type="similarity">
    <text evidence="2">Belongs to the SusD family.</text>
</comment>
<evidence type="ECO:0000313" key="8">
    <source>
        <dbReference type="EMBL" id="RZS72593.1"/>
    </source>
</evidence>
<accession>A0A4Q7MZD0</accession>
<dbReference type="AlphaFoldDB" id="A0A4Q7MZD0"/>
<protein>
    <submittedName>
        <fullName evidence="8">SusD-like starch-binding protein associating with outer membrane</fullName>
    </submittedName>
</protein>
<dbReference type="InterPro" id="IPR011990">
    <property type="entry name" value="TPR-like_helical_dom_sf"/>
</dbReference>
<dbReference type="Pfam" id="PF14322">
    <property type="entry name" value="SusD-like_3"/>
    <property type="match status" value="1"/>
</dbReference>
<feature type="domain" description="RagB/SusD" evidence="6">
    <location>
        <begin position="334"/>
        <end position="444"/>
    </location>
</feature>
<comment type="caution">
    <text evidence="8">The sequence shown here is derived from an EMBL/GenBank/DDBJ whole genome shotgun (WGS) entry which is preliminary data.</text>
</comment>
<evidence type="ECO:0000259" key="6">
    <source>
        <dbReference type="Pfam" id="PF07980"/>
    </source>
</evidence>
<dbReference type="SUPFAM" id="SSF48452">
    <property type="entry name" value="TPR-like"/>
    <property type="match status" value="1"/>
</dbReference>
<dbReference type="GO" id="GO:0009279">
    <property type="term" value="C:cell outer membrane"/>
    <property type="evidence" value="ECO:0007669"/>
    <property type="project" value="UniProtKB-SubCell"/>
</dbReference>
<evidence type="ECO:0000256" key="5">
    <source>
        <dbReference type="ARBA" id="ARBA00023237"/>
    </source>
</evidence>
<dbReference type="Gene3D" id="1.25.40.390">
    <property type="match status" value="2"/>
</dbReference>
<comment type="subcellular location">
    <subcellularLocation>
        <location evidence="1">Cell outer membrane</location>
    </subcellularLocation>
</comment>
<keyword evidence="5" id="KW-0998">Cell outer membrane</keyword>
<organism evidence="8 9">
    <name type="scientific">Pseudobacter ginsenosidimutans</name>
    <dbReference type="NCBI Taxonomy" id="661488"/>
    <lineage>
        <taxon>Bacteria</taxon>
        <taxon>Pseudomonadati</taxon>
        <taxon>Bacteroidota</taxon>
        <taxon>Chitinophagia</taxon>
        <taxon>Chitinophagales</taxon>
        <taxon>Chitinophagaceae</taxon>
        <taxon>Pseudobacter</taxon>
    </lineage>
</organism>
<evidence type="ECO:0000313" key="9">
    <source>
        <dbReference type="Proteomes" id="UP000293874"/>
    </source>
</evidence>
<gene>
    <name evidence="8" type="ORF">EV199_4514</name>
</gene>
<keyword evidence="4" id="KW-0472">Membrane</keyword>
<dbReference type="EMBL" id="SGXA01000002">
    <property type="protein sequence ID" value="RZS72593.1"/>
    <property type="molecule type" value="Genomic_DNA"/>
</dbReference>
<dbReference type="InterPro" id="IPR012944">
    <property type="entry name" value="SusD_RagB_dom"/>
</dbReference>
<dbReference type="PROSITE" id="PS51257">
    <property type="entry name" value="PROKAR_LIPOPROTEIN"/>
    <property type="match status" value="1"/>
</dbReference>
<keyword evidence="9" id="KW-1185">Reference proteome</keyword>
<dbReference type="Proteomes" id="UP000293874">
    <property type="component" value="Unassembled WGS sequence"/>
</dbReference>
<evidence type="ECO:0000256" key="1">
    <source>
        <dbReference type="ARBA" id="ARBA00004442"/>
    </source>
</evidence>
<dbReference type="InterPro" id="IPR033985">
    <property type="entry name" value="SusD-like_N"/>
</dbReference>
<evidence type="ECO:0000256" key="3">
    <source>
        <dbReference type="ARBA" id="ARBA00022729"/>
    </source>
</evidence>